<protein>
    <submittedName>
        <fullName evidence="2">Uncharacterized protein</fullName>
    </submittedName>
</protein>
<keyword evidence="3" id="KW-1185">Reference proteome</keyword>
<accession>A0A397TII7</accession>
<dbReference type="Pfam" id="PF01894">
    <property type="entry name" value="YjbQ"/>
    <property type="match status" value="1"/>
</dbReference>
<dbReference type="Gene3D" id="2.60.120.460">
    <property type="entry name" value="YjbQ-like"/>
    <property type="match status" value="1"/>
</dbReference>
<dbReference type="OrthoDB" id="10255963at2759"/>
<dbReference type="Proteomes" id="UP000265703">
    <property type="component" value="Unassembled WGS sequence"/>
</dbReference>
<dbReference type="PANTHER" id="PTHR30615:SF8">
    <property type="entry name" value="UPF0047 PROTEIN C4A8.02C"/>
    <property type="match status" value="1"/>
</dbReference>
<dbReference type="AlphaFoldDB" id="A0A397TII7"/>
<comment type="caution">
    <text evidence="2">The sequence shown here is derived from an EMBL/GenBank/DDBJ whole genome shotgun (WGS) entry which is preliminary data.</text>
</comment>
<evidence type="ECO:0000313" key="2">
    <source>
        <dbReference type="EMBL" id="RIA96746.1"/>
    </source>
</evidence>
<dbReference type="InterPro" id="IPR035917">
    <property type="entry name" value="YjbQ-like_sf"/>
</dbReference>
<sequence>MSWFHLKSRSRGCHLITREIEKQVSEIEQYKIGVVNIFLQHTSASLCLNENADPNVRVEH</sequence>
<dbReference type="STRING" id="658196.A0A397TII7"/>
<dbReference type="EMBL" id="QKYT01000039">
    <property type="protein sequence ID" value="RIA96746.1"/>
    <property type="molecule type" value="Genomic_DNA"/>
</dbReference>
<gene>
    <name evidence="2" type="ORF">C1645_814936</name>
</gene>
<proteinExistence type="inferred from homology"/>
<organism evidence="2 3">
    <name type="scientific">Glomus cerebriforme</name>
    <dbReference type="NCBI Taxonomy" id="658196"/>
    <lineage>
        <taxon>Eukaryota</taxon>
        <taxon>Fungi</taxon>
        <taxon>Fungi incertae sedis</taxon>
        <taxon>Mucoromycota</taxon>
        <taxon>Glomeromycotina</taxon>
        <taxon>Glomeromycetes</taxon>
        <taxon>Glomerales</taxon>
        <taxon>Glomeraceae</taxon>
        <taxon>Glomus</taxon>
    </lineage>
</organism>
<evidence type="ECO:0000313" key="3">
    <source>
        <dbReference type="Proteomes" id="UP000265703"/>
    </source>
</evidence>
<dbReference type="SUPFAM" id="SSF111038">
    <property type="entry name" value="YjbQ-like"/>
    <property type="match status" value="1"/>
</dbReference>
<evidence type="ECO:0000256" key="1">
    <source>
        <dbReference type="ARBA" id="ARBA00005534"/>
    </source>
</evidence>
<name>A0A397TII7_9GLOM</name>
<dbReference type="InterPro" id="IPR001602">
    <property type="entry name" value="UPF0047_YjbQ-like"/>
</dbReference>
<reference evidence="2 3" key="1">
    <citation type="submission" date="2018-06" db="EMBL/GenBank/DDBJ databases">
        <title>Comparative genomics reveals the genomic features of Rhizophagus irregularis, R. cerebriforme, R. diaphanum and Gigaspora rosea, and their symbiotic lifestyle signature.</title>
        <authorList>
            <person name="Morin E."/>
            <person name="San Clemente H."/>
            <person name="Chen E.C.H."/>
            <person name="De La Providencia I."/>
            <person name="Hainaut M."/>
            <person name="Kuo A."/>
            <person name="Kohler A."/>
            <person name="Murat C."/>
            <person name="Tang N."/>
            <person name="Roy S."/>
            <person name="Loubradou J."/>
            <person name="Henrissat B."/>
            <person name="Grigoriev I.V."/>
            <person name="Corradi N."/>
            <person name="Roux C."/>
            <person name="Martin F.M."/>
        </authorList>
    </citation>
    <scope>NUCLEOTIDE SEQUENCE [LARGE SCALE GENOMIC DNA]</scope>
    <source>
        <strain evidence="2 3">DAOM 227022</strain>
    </source>
</reference>
<dbReference type="PANTHER" id="PTHR30615">
    <property type="entry name" value="UNCHARACTERIZED PROTEIN YJBQ-RELATED"/>
    <property type="match status" value="1"/>
</dbReference>
<comment type="similarity">
    <text evidence="1">Belongs to the UPF0047 family.</text>
</comment>